<dbReference type="EMBL" id="UZAM01008030">
    <property type="protein sequence ID" value="VDP02840.1"/>
    <property type="molecule type" value="Genomic_DNA"/>
</dbReference>
<name>A0A183IJZ4_9BILA</name>
<dbReference type="AlphaFoldDB" id="A0A183IJZ4"/>
<evidence type="ECO:0000313" key="2">
    <source>
        <dbReference type="EMBL" id="VDP02840.1"/>
    </source>
</evidence>
<sequence length="118" mass="13706">MDVVVGTCLKMCPEKEIETRQAEHLIHPLESADYIPSHSHTGRIWRLKGDPSKMVKAYLHSGVGKSTFLAEELRPFAVVVETTDYLLKQDMIVQQFPASQWIEILERMLLFYFYASYR</sequence>
<evidence type="ECO:0000259" key="1">
    <source>
        <dbReference type="Pfam" id="PF03399"/>
    </source>
</evidence>
<dbReference type="Proteomes" id="UP000270296">
    <property type="component" value="Unassembled WGS sequence"/>
</dbReference>
<reference evidence="2 3" key="2">
    <citation type="submission" date="2018-11" db="EMBL/GenBank/DDBJ databases">
        <authorList>
            <consortium name="Pathogen Informatics"/>
        </authorList>
    </citation>
    <scope>NUCLEOTIDE SEQUENCE [LARGE SCALE GENOMIC DNA]</scope>
</reference>
<dbReference type="WBParaSite" id="SBAD_0000411601-mRNA-1">
    <property type="protein sequence ID" value="SBAD_0000411601-mRNA-1"/>
    <property type="gene ID" value="SBAD_0000411601"/>
</dbReference>
<accession>A0A183IJZ4</accession>
<evidence type="ECO:0000313" key="4">
    <source>
        <dbReference type="WBParaSite" id="SBAD_0000411601-mRNA-1"/>
    </source>
</evidence>
<organism evidence="4">
    <name type="scientific">Soboliphyme baturini</name>
    <dbReference type="NCBI Taxonomy" id="241478"/>
    <lineage>
        <taxon>Eukaryota</taxon>
        <taxon>Metazoa</taxon>
        <taxon>Ecdysozoa</taxon>
        <taxon>Nematoda</taxon>
        <taxon>Enoplea</taxon>
        <taxon>Dorylaimia</taxon>
        <taxon>Dioctophymatida</taxon>
        <taxon>Dioctophymatoidea</taxon>
        <taxon>Soboliphymatidae</taxon>
        <taxon>Soboliphyme</taxon>
    </lineage>
</organism>
<protein>
    <submittedName>
        <fullName evidence="4">SAC3_GANP domain-containing protein</fullName>
    </submittedName>
</protein>
<evidence type="ECO:0000313" key="3">
    <source>
        <dbReference type="Proteomes" id="UP000270296"/>
    </source>
</evidence>
<dbReference type="OrthoDB" id="264795at2759"/>
<proteinExistence type="predicted"/>
<dbReference type="Pfam" id="PF03399">
    <property type="entry name" value="SAC3_GANP"/>
    <property type="match status" value="1"/>
</dbReference>
<gene>
    <name evidence="2" type="ORF">SBAD_LOCUS3940</name>
</gene>
<feature type="domain" description="SAC3/GANP/THP3 conserved" evidence="1">
    <location>
        <begin position="11"/>
        <end position="88"/>
    </location>
</feature>
<keyword evidence="3" id="KW-1185">Reference proteome</keyword>
<reference evidence="4" key="1">
    <citation type="submission" date="2016-06" db="UniProtKB">
        <authorList>
            <consortium name="WormBaseParasite"/>
        </authorList>
    </citation>
    <scope>IDENTIFICATION</scope>
</reference>
<dbReference type="InterPro" id="IPR005062">
    <property type="entry name" value="SAC3/GANP/THP3_conserved"/>
</dbReference>